<gene>
    <name evidence="2" type="ORF">OKA104_LOCUS50854</name>
</gene>
<dbReference type="EMBL" id="CAJOAY010026434">
    <property type="protein sequence ID" value="CAF4390636.1"/>
    <property type="molecule type" value="Genomic_DNA"/>
</dbReference>
<evidence type="ECO:0000256" key="1">
    <source>
        <dbReference type="SAM" id="MobiDB-lite"/>
    </source>
</evidence>
<reference evidence="2" key="1">
    <citation type="submission" date="2021-02" db="EMBL/GenBank/DDBJ databases">
        <authorList>
            <person name="Nowell W R."/>
        </authorList>
    </citation>
    <scope>NUCLEOTIDE SEQUENCE</scope>
</reference>
<evidence type="ECO:0000313" key="3">
    <source>
        <dbReference type="Proteomes" id="UP000663881"/>
    </source>
</evidence>
<evidence type="ECO:0000313" key="2">
    <source>
        <dbReference type="EMBL" id="CAF4390636.1"/>
    </source>
</evidence>
<comment type="caution">
    <text evidence="2">The sequence shown here is derived from an EMBL/GenBank/DDBJ whole genome shotgun (WGS) entry which is preliminary data.</text>
</comment>
<feature type="region of interest" description="Disordered" evidence="1">
    <location>
        <begin position="20"/>
        <end position="45"/>
    </location>
</feature>
<feature type="non-terminal residue" evidence="2">
    <location>
        <position position="1"/>
    </location>
</feature>
<name>A0A820NNA4_9BILA</name>
<organism evidence="2 3">
    <name type="scientific">Adineta steineri</name>
    <dbReference type="NCBI Taxonomy" id="433720"/>
    <lineage>
        <taxon>Eukaryota</taxon>
        <taxon>Metazoa</taxon>
        <taxon>Spiralia</taxon>
        <taxon>Gnathifera</taxon>
        <taxon>Rotifera</taxon>
        <taxon>Eurotatoria</taxon>
        <taxon>Bdelloidea</taxon>
        <taxon>Adinetida</taxon>
        <taxon>Adinetidae</taxon>
        <taxon>Adineta</taxon>
    </lineage>
</organism>
<accession>A0A820NNA4</accession>
<dbReference type="Proteomes" id="UP000663881">
    <property type="component" value="Unassembled WGS sequence"/>
</dbReference>
<proteinExistence type="predicted"/>
<protein>
    <submittedName>
        <fullName evidence="2">Uncharacterized protein</fullName>
    </submittedName>
</protein>
<dbReference type="AlphaFoldDB" id="A0A820NNA4"/>
<sequence>MSSSDPNDKTIRAAEIVEAHITGRDTPASDPHKKADAENQGWMSG</sequence>